<dbReference type="Pfam" id="PF02441">
    <property type="entry name" value="Flavoprotein"/>
    <property type="match status" value="1"/>
</dbReference>
<comment type="caution">
    <text evidence="7">The sequence shown here is derived from an EMBL/GenBank/DDBJ whole genome shotgun (WGS) entry which is preliminary data.</text>
</comment>
<evidence type="ECO:0000256" key="1">
    <source>
        <dbReference type="ARBA" id="ARBA00022993"/>
    </source>
</evidence>
<evidence type="ECO:0000259" key="6">
    <source>
        <dbReference type="Pfam" id="PF02441"/>
    </source>
</evidence>
<comment type="function">
    <text evidence="3">Catalyzes the decarboxylation of the cysteine moiety of 4-phosphopantothenoylcysteine to form 4'-phosphopantotheine and this reaction forms part of the biosynthesis of coenzyme A.</text>
</comment>
<feature type="domain" description="Flavoprotein" evidence="6">
    <location>
        <begin position="94"/>
        <end position="270"/>
    </location>
</feature>
<organism evidence="7 8">
    <name type="scientific">Polyplax serrata</name>
    <name type="common">Common mouse louse</name>
    <dbReference type="NCBI Taxonomy" id="468196"/>
    <lineage>
        <taxon>Eukaryota</taxon>
        <taxon>Metazoa</taxon>
        <taxon>Ecdysozoa</taxon>
        <taxon>Arthropoda</taxon>
        <taxon>Hexapoda</taxon>
        <taxon>Insecta</taxon>
        <taxon>Pterygota</taxon>
        <taxon>Neoptera</taxon>
        <taxon>Paraneoptera</taxon>
        <taxon>Psocodea</taxon>
        <taxon>Troctomorpha</taxon>
        <taxon>Phthiraptera</taxon>
        <taxon>Anoplura</taxon>
        <taxon>Polyplacidae</taxon>
        <taxon>Polyplax</taxon>
    </lineage>
</organism>
<dbReference type="GO" id="GO:0071513">
    <property type="term" value="C:phosphopantothenoylcysteine decarboxylase complex"/>
    <property type="evidence" value="ECO:0007669"/>
    <property type="project" value="TreeGrafter"/>
</dbReference>
<dbReference type="InterPro" id="IPR003382">
    <property type="entry name" value="Flavoprotein"/>
</dbReference>
<proteinExistence type="inferred from homology"/>
<dbReference type="GO" id="GO:0010181">
    <property type="term" value="F:FMN binding"/>
    <property type="evidence" value="ECO:0007669"/>
    <property type="project" value="TreeGrafter"/>
</dbReference>
<dbReference type="GO" id="GO:0004633">
    <property type="term" value="F:phosphopantothenoylcysteine decarboxylase activity"/>
    <property type="evidence" value="ECO:0007669"/>
    <property type="project" value="TreeGrafter"/>
</dbReference>
<dbReference type="PANTHER" id="PTHR14359">
    <property type="entry name" value="HOMO-OLIGOMERIC FLAVIN CONTAINING CYS DECARBOXYLASE FAMILY"/>
    <property type="match status" value="1"/>
</dbReference>
<gene>
    <name evidence="7" type="ORF">RUM43_005672</name>
</gene>
<evidence type="ECO:0000313" key="7">
    <source>
        <dbReference type="EMBL" id="KAK6625375.1"/>
    </source>
</evidence>
<dbReference type="InterPro" id="IPR009069">
    <property type="entry name" value="Cys_alpha_HP_mot_SF"/>
</dbReference>
<dbReference type="FunFam" id="3.40.50.1950:FF:000004">
    <property type="entry name" value="Phosphopantothenoylcysteine decarboxylase"/>
    <property type="match status" value="1"/>
</dbReference>
<dbReference type="SUPFAM" id="SSF52507">
    <property type="entry name" value="Homo-oligomeric flavin-containing Cys decarboxylases, HFCD"/>
    <property type="match status" value="1"/>
</dbReference>
<evidence type="ECO:0000256" key="5">
    <source>
        <dbReference type="ARBA" id="ARBA00082063"/>
    </source>
</evidence>
<dbReference type="PANTHER" id="PTHR14359:SF6">
    <property type="entry name" value="PHOSPHOPANTOTHENOYLCYSTEINE DECARBOXYLASE"/>
    <property type="match status" value="1"/>
</dbReference>
<evidence type="ECO:0000256" key="2">
    <source>
        <dbReference type="ARBA" id="ARBA00038350"/>
    </source>
</evidence>
<dbReference type="AlphaFoldDB" id="A0AAN8S309"/>
<evidence type="ECO:0000313" key="8">
    <source>
        <dbReference type="Proteomes" id="UP001372834"/>
    </source>
</evidence>
<name>A0AAN8S309_POLSC</name>
<dbReference type="PROSITE" id="PS51808">
    <property type="entry name" value="CHCH"/>
    <property type="match status" value="1"/>
</dbReference>
<evidence type="ECO:0000256" key="3">
    <source>
        <dbReference type="ARBA" id="ARBA00056708"/>
    </source>
</evidence>
<dbReference type="Gene3D" id="3.40.50.1950">
    <property type="entry name" value="Flavin prenyltransferase-like"/>
    <property type="match status" value="1"/>
</dbReference>
<protein>
    <recommendedName>
        <fullName evidence="4">Phosphopantothenoylcysteine decarboxylase</fullName>
    </recommendedName>
    <alternativeName>
        <fullName evidence="5">CoaC</fullName>
    </alternativeName>
</protein>
<dbReference type="SUPFAM" id="SSF47072">
    <property type="entry name" value="Cysteine alpha-hairpin motif"/>
    <property type="match status" value="1"/>
</dbReference>
<evidence type="ECO:0000256" key="4">
    <source>
        <dbReference type="ARBA" id="ARBA00070201"/>
    </source>
</evidence>
<dbReference type="EMBL" id="JAWJWE010000037">
    <property type="protein sequence ID" value="KAK6625375.1"/>
    <property type="molecule type" value="Genomic_DNA"/>
</dbReference>
<keyword evidence="1" id="KW-0173">Coenzyme A biosynthesis</keyword>
<dbReference type="Proteomes" id="UP001372834">
    <property type="component" value="Unassembled WGS sequence"/>
</dbReference>
<reference evidence="7 8" key="1">
    <citation type="submission" date="2023-10" db="EMBL/GenBank/DDBJ databases">
        <title>Genomes of two closely related lineages of the louse Polyplax serrata with different host specificities.</title>
        <authorList>
            <person name="Martinu J."/>
            <person name="Tarabai H."/>
            <person name="Stefka J."/>
            <person name="Hypsa V."/>
        </authorList>
    </citation>
    <scope>NUCLEOTIDE SEQUENCE [LARGE SCALE GENOMIC DNA]</scope>
    <source>
        <strain evidence="7">HR10_N</strain>
    </source>
</reference>
<dbReference type="GO" id="GO:0015937">
    <property type="term" value="P:coenzyme A biosynthetic process"/>
    <property type="evidence" value="ECO:0007669"/>
    <property type="project" value="UniProtKB-KW"/>
</dbReference>
<accession>A0AAN8S309</accession>
<comment type="similarity">
    <text evidence="2">Belongs to the HFCD (homooligomeric flavin containing Cys decarboxylase) superfamily.</text>
</comment>
<sequence>MAAFSNHRLVFTPPDKGSFPIDHEGVCKDLMMKYMDCLGRNKRENTKCREEIKSYLDCRMNNNLMAKEPWKKLEGIKMSAASSISNGIGSTSQKNILIGCTGSVASLKIPEIVNKLLKHGNFCVKVVATERAKHFFKREDIPETELLSDIDEWTAWNNRGDPVVHIELVKWADLFVIAPLDANTLGKLSSGLCDNLLTCVARAWNIGKPLLFCPAMNTKMYEHPITSTQIATLKSWGYVEIPVVSKVLVCGDKGAGAMAEVDTIVNAVIDNTTQR</sequence>
<dbReference type="InterPro" id="IPR036551">
    <property type="entry name" value="Flavin_trans-like"/>
</dbReference>